<feature type="signal peptide" evidence="1">
    <location>
        <begin position="1"/>
        <end position="19"/>
    </location>
</feature>
<evidence type="ECO:0000313" key="2">
    <source>
        <dbReference type="EMBL" id="KAK7408798.1"/>
    </source>
</evidence>
<evidence type="ECO:0000256" key="1">
    <source>
        <dbReference type="SAM" id="SignalP"/>
    </source>
</evidence>
<feature type="chain" id="PRO_5045633295" evidence="1">
    <location>
        <begin position="20"/>
        <end position="262"/>
    </location>
</feature>
<accession>A0ABR1GTF5</accession>
<proteinExistence type="predicted"/>
<dbReference type="Gene3D" id="1.25.40.20">
    <property type="entry name" value="Ankyrin repeat-containing domain"/>
    <property type="match status" value="1"/>
</dbReference>
<dbReference type="Pfam" id="PF00023">
    <property type="entry name" value="Ank"/>
    <property type="match status" value="1"/>
</dbReference>
<reference evidence="2 3" key="1">
    <citation type="journal article" date="2025" name="Microbiol. Resour. Announc.">
        <title>Draft genome sequences for Neonectria magnoliae and Neonectria punicea, canker pathogens of Liriodendron tulipifera and Acer saccharum in West Virginia.</title>
        <authorList>
            <person name="Petronek H.M."/>
            <person name="Kasson M.T."/>
            <person name="Metheny A.M."/>
            <person name="Stauder C.M."/>
            <person name="Lovett B."/>
            <person name="Lynch S.C."/>
            <person name="Garnas J.R."/>
            <person name="Kasson L.R."/>
            <person name="Stajich J.E."/>
        </authorList>
    </citation>
    <scope>NUCLEOTIDE SEQUENCE [LARGE SCALE GENOMIC DNA]</scope>
    <source>
        <strain evidence="2 3">NRRL 64653</strain>
    </source>
</reference>
<evidence type="ECO:0000313" key="3">
    <source>
        <dbReference type="Proteomes" id="UP001498476"/>
    </source>
</evidence>
<protein>
    <submittedName>
        <fullName evidence="2">Uncharacterized protein</fullName>
    </submittedName>
</protein>
<dbReference type="EMBL" id="JAZAVJ010000173">
    <property type="protein sequence ID" value="KAK7408798.1"/>
    <property type="molecule type" value="Genomic_DNA"/>
</dbReference>
<keyword evidence="1" id="KW-0732">Signal</keyword>
<dbReference type="SUPFAM" id="SSF48403">
    <property type="entry name" value="Ankyrin repeat"/>
    <property type="match status" value="1"/>
</dbReference>
<comment type="caution">
    <text evidence="2">The sequence shown here is derived from an EMBL/GenBank/DDBJ whole genome shotgun (WGS) entry which is preliminary data.</text>
</comment>
<name>A0ABR1GTF5_9HYPO</name>
<sequence>MQTQAFITALLAALPAIQAFTFTGPDPSKVLDVSKEITITWSGSVPDNLPRKLDFGWHCEPDQLNSLESDISQMKDDIYLSDGEYKIKFGDNFHGMLDEFADKLAKDKLFTFQAIFNDRTDDRVVYWSQNYTLTGLDKGADIVKLLLAAGADPNAKDGSDISLINRDITARRSDVIKILIENKANVEPEVALPRIFTGICNPTSARAPSSRSLGQNEGVPSRIVWHSSTTTRSILAMVRRDSIKSKNRFVMADSGATKTIDT</sequence>
<gene>
    <name evidence="2" type="ORF">QQX98_009042</name>
</gene>
<keyword evidence="3" id="KW-1185">Reference proteome</keyword>
<dbReference type="InterPro" id="IPR002110">
    <property type="entry name" value="Ankyrin_rpt"/>
</dbReference>
<dbReference type="Proteomes" id="UP001498476">
    <property type="component" value="Unassembled WGS sequence"/>
</dbReference>
<organism evidence="2 3">
    <name type="scientific">Neonectria punicea</name>
    <dbReference type="NCBI Taxonomy" id="979145"/>
    <lineage>
        <taxon>Eukaryota</taxon>
        <taxon>Fungi</taxon>
        <taxon>Dikarya</taxon>
        <taxon>Ascomycota</taxon>
        <taxon>Pezizomycotina</taxon>
        <taxon>Sordariomycetes</taxon>
        <taxon>Hypocreomycetidae</taxon>
        <taxon>Hypocreales</taxon>
        <taxon>Nectriaceae</taxon>
        <taxon>Neonectria</taxon>
    </lineage>
</organism>
<dbReference type="InterPro" id="IPR036770">
    <property type="entry name" value="Ankyrin_rpt-contain_sf"/>
</dbReference>